<dbReference type="InterPro" id="IPR052831">
    <property type="entry name" value="Apoptosis_promoter"/>
</dbReference>
<dbReference type="Proteomes" id="UP001152799">
    <property type="component" value="Chromosome 4"/>
</dbReference>
<dbReference type="AlphaFoldDB" id="A0A9N9MQ84"/>
<accession>A0A9N9MQ84</accession>
<dbReference type="PANTHER" id="PTHR48190:SF2">
    <property type="entry name" value="PROGRAMMED CELL DEATH PROTEIN 7"/>
    <property type="match status" value="1"/>
</dbReference>
<gene>
    <name evidence="2" type="ORF">CEUTPL_LOCUS7951</name>
</gene>
<evidence type="ECO:0000313" key="2">
    <source>
        <dbReference type="EMBL" id="CAG9767386.1"/>
    </source>
</evidence>
<dbReference type="Pfam" id="PF16021">
    <property type="entry name" value="PDCD7"/>
    <property type="match status" value="1"/>
</dbReference>
<dbReference type="InterPro" id="IPR031974">
    <property type="entry name" value="PDCD7"/>
</dbReference>
<name>A0A9N9MQ84_9CUCU</name>
<feature type="coiled-coil region" evidence="1">
    <location>
        <begin position="157"/>
        <end position="211"/>
    </location>
</feature>
<keyword evidence="1" id="KW-0175">Coiled coil</keyword>
<evidence type="ECO:0000313" key="3">
    <source>
        <dbReference type="Proteomes" id="UP001152799"/>
    </source>
</evidence>
<dbReference type="PANTHER" id="PTHR48190">
    <property type="entry name" value="PROGRAMMED CELL DEATH PROTEIN 7"/>
    <property type="match status" value="1"/>
</dbReference>
<protein>
    <recommendedName>
        <fullName evidence="4">Programmed cell death protein 7</fullName>
    </recommendedName>
</protein>
<dbReference type="GO" id="GO:0005689">
    <property type="term" value="C:U12-type spliceosomal complex"/>
    <property type="evidence" value="ECO:0007669"/>
    <property type="project" value="TreeGrafter"/>
</dbReference>
<organism evidence="2 3">
    <name type="scientific">Ceutorhynchus assimilis</name>
    <name type="common">cabbage seed weevil</name>
    <dbReference type="NCBI Taxonomy" id="467358"/>
    <lineage>
        <taxon>Eukaryota</taxon>
        <taxon>Metazoa</taxon>
        <taxon>Ecdysozoa</taxon>
        <taxon>Arthropoda</taxon>
        <taxon>Hexapoda</taxon>
        <taxon>Insecta</taxon>
        <taxon>Pterygota</taxon>
        <taxon>Neoptera</taxon>
        <taxon>Endopterygota</taxon>
        <taxon>Coleoptera</taxon>
        <taxon>Polyphaga</taxon>
        <taxon>Cucujiformia</taxon>
        <taxon>Curculionidae</taxon>
        <taxon>Ceutorhynchinae</taxon>
        <taxon>Ceutorhynchus</taxon>
    </lineage>
</organism>
<evidence type="ECO:0000256" key="1">
    <source>
        <dbReference type="SAM" id="Coils"/>
    </source>
</evidence>
<dbReference type="OrthoDB" id="2289628at2759"/>
<keyword evidence="3" id="KW-1185">Reference proteome</keyword>
<reference evidence="2" key="1">
    <citation type="submission" date="2022-01" db="EMBL/GenBank/DDBJ databases">
        <authorList>
            <person name="King R."/>
        </authorList>
    </citation>
    <scope>NUCLEOTIDE SEQUENCE</scope>
</reference>
<proteinExistence type="predicted"/>
<sequence>MMNFSQYHQPLSHNPTSSSRQASEVAAQIFLKQNLEKTNVLDNIYNKSNDELWIETWLQQNNIHRPLPKLRKVYVPQDAMTIRQAKLLLNKCLMMLQKLKKLQQSLEKELSTMSEAEWKKKTLEITTLKTEFTKIMFKFNKADVMKYLNITIRTRRKRRLNDQKRRSKKILVKQENEEKRIKAHKDIDQWLANKKEEVEKVKMEEEMQKDADLVLSEVTKKRNDARKQLSLISALVKLRTVREQMANQRGEKLNLEDKRAFSITTEKLVKMWENTTVVYLKEEQGLRLMLEKNQIEDTRQAKLAKERRLVEEWKTVLFSPLHAIPSNYPTFWALTAAERDIGTFVAIRRSWDTFLVPQHAEEGAKIPIGWILPKSQNTLDSWNQYLDRSTLPL</sequence>
<feature type="coiled-coil region" evidence="1">
    <location>
        <begin position="89"/>
        <end position="119"/>
    </location>
</feature>
<dbReference type="EMBL" id="OU892280">
    <property type="protein sequence ID" value="CAG9767386.1"/>
    <property type="molecule type" value="Genomic_DNA"/>
</dbReference>
<evidence type="ECO:0008006" key="4">
    <source>
        <dbReference type="Google" id="ProtNLM"/>
    </source>
</evidence>